<feature type="region of interest" description="Disordered" evidence="1">
    <location>
        <begin position="986"/>
        <end position="1059"/>
    </location>
</feature>
<feature type="compositionally biased region" description="Polar residues" evidence="1">
    <location>
        <begin position="951"/>
        <end position="969"/>
    </location>
</feature>
<dbReference type="STRING" id="312017.A4VE10"/>
<dbReference type="GeneID" id="7827108"/>
<feature type="compositionally biased region" description="Low complexity" evidence="1">
    <location>
        <begin position="1033"/>
        <end position="1044"/>
    </location>
</feature>
<dbReference type="EMBL" id="GG662712">
    <property type="protein sequence ID" value="EDK31775.2"/>
    <property type="molecule type" value="Genomic_DNA"/>
</dbReference>
<gene>
    <name evidence="2" type="ORF">TTHERM_00052189</name>
</gene>
<protein>
    <submittedName>
        <fullName evidence="2">Uncharacterized protein</fullName>
    </submittedName>
</protein>
<keyword evidence="3" id="KW-1185">Reference proteome</keyword>
<proteinExistence type="predicted"/>
<dbReference type="HOGENOM" id="CLU_305780_0_0_1"/>
<sequence>MQYRGDLRNNSDLLSYFSQSLLFSNPQRNPLNVQQQQNYQDESAKGQQQASPILNLEVANLCIGRRDYPFTTGQEYEQPHKNNQEHLLRKKLLSLKLPDYTKVQIKDQQIVFSSDIYKIRIGLKFYDNGKIILMTLIQNGIQLKKRGYLAQIQFNYQQLISDVTHICLTEIEPLIYSNYKSNFENYYLCYLDYLIRAQFSAQILQQLEEKFKQQILLGKKGILDVFLGQLEENNQLIRRLSIKVQCLMEFQQNLVKLRNQSNQQYITIHYEYVIYNTQHYSQFIERIERDHKSNSYQALQEKLNRLQKEFFNKNFVYGNERKISFSSYQFIRRKEQIQDIERDYKRLLDYEQIMSSFNPLHLTEQQQHLQKTIELSQNAKLKYPLHFFRSPVDIIDVWSDLNFTEFESIKNGYTSFNAPQSNNIQSEDLLVKQQYLKAKFTPFLKLENYDPQKINENAIFSVTNGENQNQSSSLSLEEQSYQYVAESSLEQEIDAKKAIQQKYHLYSLSSHVVFNPKSCLKKMQEYQATQFMYLFFANNKDNDYPTYKTLDTEWGSPENFSPLPQYKRQLLFFTKLQHDFSQNQISKTSQNHHHIPYQNIQNLKEEQSKTILKTFLLEINQLLNKKKCRVPFIICLRSLENDYIERVIISLIKAKPVEYLLLVPIIKSGKIQFHIYITHHKIQHQLSMEDNAYLLQILQDFNYHSKQQLLNLLHSIMISSVIQNSLLKTSFKFMSFQRNLVQNQNKSYEFSLCISSLIKMIKQQKEFQIEIKVDPEIPFDIQFNNIIVKDSLEPPTESHIIQYFKVLKENQFETWVLQLIELFLQDTLESIHERTQMMYTDDTQYYRHEIQKLINIDESDLKKIPELDNVVKDKYFPQMQIPLPQHFNLQHQQNQKLSGTVRNFQRAYAQNQIPYARSPNQSNQRNQSGNPYENLTLQQQQSQPRPYLPQQMVNNAGMNPIPQINPSQNRPIQKNQLYQQQQHLQPNHTLNPPVNQQIPRQNSQQPLHPQNQTLVPPVQNHRIRQSSQSGSMNQIPSQQNSNPNLIVPPRSAHQQAPQPGAIVQPHVPQMHQQVPILPPHLQKQDQQIQNHNNNLNLPHQQVQQPSLITQNSNSNHPNIQPHIQNPQYNQYMSGGIQQQQQMPMPPSGGIHTHQIQNIPHQQPPISGGGIQPQINNPQQNIQPSPSFDPNIGPNAYQQHQPSGMIGRSNHPIAPQNY</sequence>
<feature type="compositionally biased region" description="Polar residues" evidence="1">
    <location>
        <begin position="915"/>
        <end position="944"/>
    </location>
</feature>
<dbReference type="Proteomes" id="UP000009168">
    <property type="component" value="Unassembled WGS sequence"/>
</dbReference>
<dbReference type="RefSeq" id="XP_001471329.2">
    <property type="nucleotide sequence ID" value="XM_001471279.2"/>
</dbReference>
<evidence type="ECO:0000256" key="1">
    <source>
        <dbReference type="SAM" id="MobiDB-lite"/>
    </source>
</evidence>
<organism evidence="2 3">
    <name type="scientific">Tetrahymena thermophila (strain SB210)</name>
    <dbReference type="NCBI Taxonomy" id="312017"/>
    <lineage>
        <taxon>Eukaryota</taxon>
        <taxon>Sar</taxon>
        <taxon>Alveolata</taxon>
        <taxon>Ciliophora</taxon>
        <taxon>Intramacronucleata</taxon>
        <taxon>Oligohymenophorea</taxon>
        <taxon>Hymenostomatida</taxon>
        <taxon>Tetrahymenina</taxon>
        <taxon>Tetrahymenidae</taxon>
        <taxon>Tetrahymena</taxon>
    </lineage>
</organism>
<dbReference type="InParanoid" id="A4VE10"/>
<accession>A4VE10</accession>
<dbReference type="KEGG" id="tet:TTHERM_00052189"/>
<evidence type="ECO:0000313" key="2">
    <source>
        <dbReference type="EMBL" id="EDK31775.2"/>
    </source>
</evidence>
<reference evidence="3" key="1">
    <citation type="journal article" date="2006" name="PLoS Biol.">
        <title>Macronuclear genome sequence of the ciliate Tetrahymena thermophila, a model eukaryote.</title>
        <authorList>
            <person name="Eisen J.A."/>
            <person name="Coyne R.S."/>
            <person name="Wu M."/>
            <person name="Wu D."/>
            <person name="Thiagarajan M."/>
            <person name="Wortman J.R."/>
            <person name="Badger J.H."/>
            <person name="Ren Q."/>
            <person name="Amedeo P."/>
            <person name="Jones K.M."/>
            <person name="Tallon L.J."/>
            <person name="Delcher A.L."/>
            <person name="Salzberg S.L."/>
            <person name="Silva J.C."/>
            <person name="Haas B.J."/>
            <person name="Majoros W.H."/>
            <person name="Farzad M."/>
            <person name="Carlton J.M."/>
            <person name="Smith R.K. Jr."/>
            <person name="Garg J."/>
            <person name="Pearlman R.E."/>
            <person name="Karrer K.M."/>
            <person name="Sun L."/>
            <person name="Manning G."/>
            <person name="Elde N.C."/>
            <person name="Turkewitz A.P."/>
            <person name="Asai D.J."/>
            <person name="Wilkes D.E."/>
            <person name="Wang Y."/>
            <person name="Cai H."/>
            <person name="Collins K."/>
            <person name="Stewart B.A."/>
            <person name="Lee S.R."/>
            <person name="Wilamowska K."/>
            <person name="Weinberg Z."/>
            <person name="Ruzzo W.L."/>
            <person name="Wloga D."/>
            <person name="Gaertig J."/>
            <person name="Frankel J."/>
            <person name="Tsao C.-C."/>
            <person name="Gorovsky M.A."/>
            <person name="Keeling P.J."/>
            <person name="Waller R.F."/>
            <person name="Patron N.J."/>
            <person name="Cherry J.M."/>
            <person name="Stover N.A."/>
            <person name="Krieger C.J."/>
            <person name="del Toro C."/>
            <person name="Ryder H.F."/>
            <person name="Williamson S.C."/>
            <person name="Barbeau R.A."/>
            <person name="Hamilton E.P."/>
            <person name="Orias E."/>
        </authorList>
    </citation>
    <scope>NUCLEOTIDE SEQUENCE [LARGE SCALE GENOMIC DNA]</scope>
    <source>
        <strain evidence="3">SB210</strain>
    </source>
</reference>
<feature type="compositionally biased region" description="Polar residues" evidence="1">
    <location>
        <begin position="992"/>
        <end position="1014"/>
    </location>
</feature>
<name>A4VE10_TETTS</name>
<feature type="region of interest" description="Disordered" evidence="1">
    <location>
        <begin position="1163"/>
        <end position="1186"/>
    </location>
</feature>
<evidence type="ECO:0000313" key="3">
    <source>
        <dbReference type="Proteomes" id="UP000009168"/>
    </source>
</evidence>
<dbReference type="AlphaFoldDB" id="A4VE10"/>
<feature type="compositionally biased region" description="Low complexity" evidence="1">
    <location>
        <begin position="1163"/>
        <end position="1183"/>
    </location>
</feature>
<feature type="region of interest" description="Disordered" evidence="1">
    <location>
        <begin position="915"/>
        <end position="969"/>
    </location>
</feature>